<feature type="domain" description="Ketosynthase family 3 (KS3)" evidence="12">
    <location>
        <begin position="4350"/>
        <end position="4744"/>
    </location>
</feature>
<dbReference type="Gene3D" id="3.40.366.10">
    <property type="entry name" value="Malonyl-Coenzyme A Acyl Carrier Protein, domain 2"/>
    <property type="match status" value="2"/>
</dbReference>
<feature type="domain" description="Ketosynthase family 3 (KS3)" evidence="12">
    <location>
        <begin position="3053"/>
        <end position="3458"/>
    </location>
</feature>
<evidence type="ECO:0000256" key="9">
    <source>
        <dbReference type="SAM" id="MobiDB-lite"/>
    </source>
</evidence>
<dbReference type="InterPro" id="IPR049900">
    <property type="entry name" value="PKS_mFAS_DH"/>
</dbReference>
<dbReference type="InterPro" id="IPR014031">
    <property type="entry name" value="Ketoacyl_synth_C"/>
</dbReference>
<dbReference type="SUPFAM" id="SSF51735">
    <property type="entry name" value="NAD(P)-binding Rossmann-fold domains"/>
    <property type="match status" value="3"/>
</dbReference>
<evidence type="ECO:0000256" key="1">
    <source>
        <dbReference type="ARBA" id="ARBA00012480"/>
    </source>
</evidence>
<dbReference type="Gene3D" id="1.10.1200.10">
    <property type="entry name" value="ACP-like"/>
    <property type="match status" value="5"/>
</dbReference>
<evidence type="ECO:0000259" key="11">
    <source>
        <dbReference type="PROSITE" id="PS50075"/>
    </source>
</evidence>
<dbReference type="WBParaSite" id="sdigi.contig670.g9439.t1">
    <property type="protein sequence ID" value="sdigi.contig670.g9439.t1"/>
    <property type="gene ID" value="sdigi.contig670.g9439"/>
</dbReference>
<dbReference type="PROSITE" id="PS00606">
    <property type="entry name" value="KS3_1"/>
    <property type="match status" value="2"/>
</dbReference>
<keyword evidence="10" id="KW-1133">Transmembrane helix</keyword>
<dbReference type="InterPro" id="IPR014030">
    <property type="entry name" value="Ketoacyl_synth_N"/>
</dbReference>
<reference evidence="15" key="1">
    <citation type="submission" date="2022-11" db="UniProtKB">
        <authorList>
            <consortium name="WormBaseParasite"/>
        </authorList>
    </citation>
    <scope>IDENTIFICATION</scope>
</reference>
<dbReference type="SMART" id="SM01294">
    <property type="entry name" value="PKS_PP_betabranch"/>
    <property type="match status" value="1"/>
</dbReference>
<dbReference type="PANTHER" id="PTHR43775">
    <property type="entry name" value="FATTY ACID SYNTHASE"/>
    <property type="match status" value="1"/>
</dbReference>
<dbReference type="Gene3D" id="3.30.70.250">
    <property type="entry name" value="Malonyl-CoA ACP transacylase, ACP-binding"/>
    <property type="match status" value="1"/>
</dbReference>
<dbReference type="InterPro" id="IPR000873">
    <property type="entry name" value="AMP-dep_synth/lig_dom"/>
</dbReference>
<dbReference type="GO" id="GO:0016297">
    <property type="term" value="F:fatty acyl-[ACP] hydrolase activity"/>
    <property type="evidence" value="ECO:0007669"/>
    <property type="project" value="UniProtKB-EC"/>
</dbReference>
<dbReference type="GO" id="GO:0005737">
    <property type="term" value="C:cytoplasm"/>
    <property type="evidence" value="ECO:0007669"/>
    <property type="project" value="TreeGrafter"/>
</dbReference>
<dbReference type="GO" id="GO:0004315">
    <property type="term" value="F:3-oxoacyl-[acyl-carrier-protein] synthase activity"/>
    <property type="evidence" value="ECO:0007669"/>
    <property type="project" value="InterPro"/>
</dbReference>
<evidence type="ECO:0000256" key="5">
    <source>
        <dbReference type="ARBA" id="ARBA00022553"/>
    </source>
</evidence>
<dbReference type="InterPro" id="IPR016035">
    <property type="entry name" value="Acyl_Trfase/lysoPLipase"/>
</dbReference>
<dbReference type="Gene3D" id="3.40.50.12780">
    <property type="entry name" value="N-terminal domain of ligase-like"/>
    <property type="match status" value="1"/>
</dbReference>
<dbReference type="Pfam" id="PF00550">
    <property type="entry name" value="PP-binding"/>
    <property type="match status" value="5"/>
</dbReference>
<feature type="domain" description="Carrier" evidence="11">
    <location>
        <begin position="2217"/>
        <end position="2296"/>
    </location>
</feature>
<dbReference type="GO" id="GO:0044550">
    <property type="term" value="P:secondary metabolite biosynthetic process"/>
    <property type="evidence" value="ECO:0007669"/>
    <property type="project" value="UniProtKB-ARBA"/>
</dbReference>
<dbReference type="InterPro" id="IPR050091">
    <property type="entry name" value="PKS_NRPS_Biosynth_Enz"/>
</dbReference>
<dbReference type="InterPro" id="IPR036736">
    <property type="entry name" value="ACP-like_sf"/>
</dbReference>
<dbReference type="PROSITE" id="PS00455">
    <property type="entry name" value="AMP_BINDING"/>
    <property type="match status" value="1"/>
</dbReference>
<dbReference type="GO" id="GO:0031177">
    <property type="term" value="F:phosphopantetheine binding"/>
    <property type="evidence" value="ECO:0007669"/>
    <property type="project" value="InterPro"/>
</dbReference>
<dbReference type="SUPFAM" id="SSF47336">
    <property type="entry name" value="ACP-like"/>
    <property type="match status" value="5"/>
</dbReference>
<feature type="transmembrane region" description="Helical" evidence="10">
    <location>
        <begin position="1152"/>
        <end position="1174"/>
    </location>
</feature>
<organism evidence="14 15">
    <name type="scientific">Setaria digitata</name>
    <dbReference type="NCBI Taxonomy" id="48799"/>
    <lineage>
        <taxon>Eukaryota</taxon>
        <taxon>Metazoa</taxon>
        <taxon>Ecdysozoa</taxon>
        <taxon>Nematoda</taxon>
        <taxon>Chromadorea</taxon>
        <taxon>Rhabditida</taxon>
        <taxon>Spirurina</taxon>
        <taxon>Spiruromorpha</taxon>
        <taxon>Filarioidea</taxon>
        <taxon>Setariidae</taxon>
        <taxon>Setaria</taxon>
    </lineage>
</organism>
<keyword evidence="4" id="KW-0596">Phosphopantetheine</keyword>
<dbReference type="InterPro" id="IPR020845">
    <property type="entry name" value="AMP-binding_CS"/>
</dbReference>
<dbReference type="InterPro" id="IPR018201">
    <property type="entry name" value="Ketoacyl_synth_AS"/>
</dbReference>
<evidence type="ECO:0000259" key="12">
    <source>
        <dbReference type="PROSITE" id="PS52004"/>
    </source>
</evidence>
<sequence length="7193" mass="818432">MPDTFFICLLHYVHNDMANADSRTGIFGILDKWSNHCKILTKQLEDREMDENQSRYKWNSELEKLNSKRSEQDYEENGRMDEERSVVLNIEDETFRNEKSDNTKGLAMNKFQYPALVINIRRKCALIKSFSQLSVIFQDYLSQCCNAFHKCSNNYPQTETLEHCAAVTYAIVRLLFHIGYNPETVAVSGLDTLIMLAAKNAIKLEEACFAWKSAASLMQNNNHDLIIATRITEMLMQLDINFQNAASLINVHQLTLSDVESLTVAILTNDEQNQHFLKSTMENYVVFGTINDSSAKHIEKFDDFVTFIAAQKGCKFPETLRFFNQKKQESQFNQSEKSLKQNISEIFSVHLSLKQNKYLFNHLVHNYNILSAATLLTEVHSSLSKKVTVLDNVTFLSPVIFTPENEIINLKIEISTDLCSIISAAYQCVTFRLGGSHFRAYSETGNILHEINGVPNVLIENDNTNLVSEEEFYTEMEQYHYQYRGEFRSVRKLMIQNDISIVELKAANRLDTLIDGAMQAIVFCSIQQYGTKSVTLVPFHIQKMEIVNIVEEANPIMRYDNAAISAIIGTQQLQNGQLLGSFELQTDQVFVAAYGISFHPITINSFSKSLENEVSTSSINLSQPNYPFTELPIKSKMEKSAGKEGFSQDVLGIARNFTSGKRSVCIKSVACRLPKTVHDLAEFWDALKTGQIMASKIPCSRINGRDNLACGQYGYPIKCANFLSTDISHFDAAFFGISRSEAEKIDPQQRILLECVYECMENAGLTSLHDTGFFVGFMSNEYPDIVQSRDAISMLGSSASIVSGRLNYLFGSMGPAITIDTACSSSLIALQTAMHALIEGNCTTAIVAGVNLILTEQSIGQRANGNLLADDGMCRSFDERSSGYGRADGCVTLLLSINDDKSALLENDNYLASIISTSIGHNGQSISLTAPNGLAQEKLLRECLKKIGSDKFISYWEAHGTGTIIGDAIELKALQANLQQSLISTVKTHFGHPEATAGNAGLAKILVQFKYKYIPEHGSYQFLRNFQEGNVYLPVIGEEWKDSLAGISSFGISGTNAMAILQSKNSFIKSSQRNTTKWHTYICPISAKSKNSLNRLVIIYQTMLKNTFQRTENICAVAALHRNHMQYRSIIFLQKGKIVEGRLFHDRLQHNGVIGLELFGDLYLPAISCFYSTFPKFRVKFNSYFHLMRNFAKQQISMKYQRIRNIIILAGQLALIAFLFDAGIKIAIIYPNDKLSMIAAHLITGKLKFTNFDNVKIPIVYSNIQIFSQKITRTNDCGKLNCQWYRFCTTRGQKMFEYELLVMIAKSYLQGDTVDWTYLYSLPSCPITLPNYQFERESFWITTKLPITDHWLIGRLMKAEENEWIFINQISRITTPKLMLFKYNGQIRFSFGICCEAIIEALQLIFPNATDTKYGNYFFKDITIVKYLLQENDWIKTTIKKYTDVRYSVRMTCASDVIFSTNIMLSMHATLMKTLDVAQIGKPIGKPNFYEILKDKGIQYETTYQTVTSASSDEKNFVAKYCCHTYLVVETLMQVAYYHGLLNPHDIYDKKKFTIKNLYFCKILSHSIYVRLENSKIVAYNENGNGMISVRFKKIYSKIKIPNETKYRKSTTEFKPIQVNYSPIIYQNYVDKVKHAVEDIRKDSIPLRKEQLSVSFTELGLDSLAITDLANRLNTIYFPTIQIGTVDLFNYSNVYSLTDAICAQKFQSISTNCGDEDNSHMMDSFKQPSDISTLRNSRNENNQNKDKHSIFPMRNNENYAYEQVFVKEHSKNCDIIFTITDKEHRSDNELSIIVNKRVTSTSKVQDDSRMMLLWNIRKKPENFKNYFSSNLNDHKVAMIRFELTGNFSLRYLSQILLHLIEVITKSQITWIFSSKPGFGKANAFALGFAKSLSAEFYPKVQYQWNFVLKKISNLKKYLNESFLHEKNEKSEERWLITGGLGGIGWQMAKFIVYNRNVTHLILLGRREPTEEQINEMDQMRDNTDVDVRSVSVDLTSKTEMTEFFSKLQITLTGIIHSAGCIHDALASKQSFSTFRLVAGAKCDGLLILEKLSRKHPVKNFIVNSSVSAIIGNHGQCNYSAANAFADELMLERQANGLPATIINWGNWLETGMAVRANNALSKIGLVGLKTSTAMAYLQVAIDYAPSRMIVIHLNVRKILQHRADLTFVFLNTAKDALRFGRNQKQISNQRNQWRSDRSETDSLVKWNKYLKENNEIDKTSDLKVKIIKTLEEITGQVLTIKDYHRSFMDLGLDSFKIYRFVSGLMKKITVVPPLNVLSIFEHPTVEKLSRYIESLSHNLKEEPEETAVKESFASKIELNFENIRNNFAFFILHSNVEKKLEEKKLRYLNLLDQSSKILERLQDNQSYISNRSNGYLKIVWGSKRKILRNNLLHFKTIRSFEQPRKTMIVCFMISGQGSQIWNMGRQLSYIFPFFRQKFDEILNAANRYMPHGSVNLQDIIYQWRNRKLLYKTEYAQPIIYCFAYSLAKFYEFCGVYANYFVGHSIGELVACTLAGRITVDDGLKLAVKRGQILRQIEGTGKMIAVRGTDAATLQRYSEMSRAAENSDKQVVLSGDNQSSRLCLHFAQQHHYPVTVIDSCYPFHSSIIDDAIVDQYQMECRNIKLRSLNTKNIISNCSGKFMNNEMEAIAPINSTVHFRKCLETLRDSNTNIWLEIGNGEILSTLTRSVIGTTSNTLICSAIRNNIDSEKSKHSLERNIEKKLISMKENDLVLIEQHLINGKIALPAAFIIAKFSEFIAAENCSKGSPFERNKIIPIMSGRVIIFDELRLERRVNEFVLTKLLVKFISRNLILTDNDKRYCSCRLGDKDSEKMLKQTKKIRELTKFYFEYEELKRKMHQLSPQEFYETMRSYGLQYGPTYQILREIYYKDGYIGAKMINANDLIRLIDGALQLLSAALFISTKASVYIPFAIDNILIKYDYKTDRNSFNAYGIISEPNENIVKGSVVIYQDDNEVIILHNVTAIDIGANKANSSNKHCDLLSDLQYSSSNELSDYIISDKNDRRKKHVRRNVNNNNADNGLVTEIKQLSLQSFTQQIEIISYAGIFPGSAVDCASLWNNLKTGTASCSPGNIQKFRNDITMFSPEQFGITPKEAAYIDPQQRILLELVEKTLEKAGIKNLDSETGVFIGASSSDFAQKANAEIQNTCSYLGTGTNQSTLAGRIAYWLNLKGPAMVIDTACSSFFAALVVACDSIKMGYCKEALVGAVNVILNPKPTSVLEKAQMLSKTGSCKVFDVDADGYVRSEGAAIILIRGRYEKDHKLKSKMTSAIYSNDLTFTIESYAMGHNGRSNGLTVPSGFSEYELISRAIKKNTDKGVISWVEAHAAGTALGDPIETEAIVKAAGKSLLSSDQLIHITSIKSSIGHCEAAAGAASLIMILEAYRHCYRPPMQHFKLLNQNIRNHDDLIVPVVGEELPDTFDVLINSFGFTGTNVSVVLKGCNRSCQLQEKHKESNNAVGIFRQSPCILLCSSVSENLENYLQNTSDSLAAVCVKLQHFRSNGRNRTAALIRRHTQKWISRRVSHEPKKWIKVVFDMGKSLEPSMIAEMCLVYRSFRCIFMDYSKIYKFANSLASNKSSAKLAFQFIAKLSLISFLLSIGINPVLIIATNRTDQTVAEMIKQKWCKKYVSNAISNSSKIMPYQCCNFAIRQNIISEDYDCVINVETLRIQKPEETVYKASWKQSFCDQFADTICQLYEHFIDINWSILNDQLSKTCSIPEPKCSKKKYWPFVDNMIDSINHSSSNDKFPFTNLQLEKFQKINKTDKTIITEDLFSNNTSDTIKSDSIYHDYLYELVQKKCPLPNPERITSFIAINLTDTTTIIGEEASFITAITDIDNDIAMLKKQLDSHKCRKLVLEWLIDDENLLENTIRQSILVLNLWKILMTNDDDDINTDLSITSKSCLIIFAIKKFEMKAPFAPCSALLKTLAMEKPTINFKCIFTNSIDKQLLNEILDEKFLNEIIYYDDSGRYVERVQQLNNYAIAISGQMKSANRILITGNIHGIAWELVETLKPNLAVITSRSASNRSSNRNGITIITVKADCTDYQQMEKIFAKFASFDAIFHCAATISNSLMENMNPELFEMVCRPKILGLQNIIKLSKLYQVQKIIAFSSAATILGSAGQANYVVANELMEYVMRKNVPDGLCISWGPWNGRGLLADEQMTAIRKQIQNTGWKLLQAEQVAQLCSKLLSSTGHHIVMDVNFNILRKRRPYLKNFLENILPNNIYKDGFTLQTGLNSNLESDKDLNEIIKKFIREITAITDVKSNVGFMSMGMDSLMIAEMQALLNEQLNLNLSVATLYEYCTVETLSQHIAKCLPKNCESQHSAKMKDTNDNIAVVGYSGAFSGSTDDGAFWRSLLNAKELIETDNYQFAGAIGVVPDTDKFDYRFWKMSPSDASYIDPQIRKFVEHAYIALERCGLARFRNKLRIAVVAGAEPSIYRSKSRCIGGIEDLYEINQKDFVATWTSHLLNLHGPSFGVYSACSTALVAIIQAQNLLQTNQCDAAIAGAVSLAIPETGNYGTPQGMILSSDGHCRPFDHKSNGTVRGSAVGVVVLRRLSETQQSNNTSAIMKIIGYAISNDGLRKSSFMAPNISGQRNCIKEAIMMCGTNTVDYIECHGTGTVTGDLIELTAMSQLYPQHTIIGSVKANIGHALAGAGIASIIKLCKMAEMKIIPKQINFEKLNENLKDVNFTVTKCNIQLDEKKQMRFAANASGIGGTNAHIILEGVDNNNDNESYSESTTIHHQQFYALTISGRTEGSCIQLCYCIADYLKSEMNLAQIASTLQNYREHFEYRIGVSVKSVTDAIKQLKNVNKVRKMEEMKAENVAFYFAPQGLEYPHMGLQTMTENEIFRQVVYKCSCIASNLIGFNFQTIIMNPEGNSDIEHHLIMEQPYSQIATFIICFALVEQLQEWGIEASTMIGHSLGEYVAAAQADVFDLETALKILYKRGCLIARTEKAKMLAVKNTTFVTIAENVRPKMIPEISEMVEVTAVLRPDLICLVGKPRTIEELREKFAVDEVECRELTTSYGFHSSFMDEILDEFAEFLKNFTFRKPKKRILSNIDGKPIEHFDGKYMVKHMRSTIRIDKCIKNLHKKIKVVIEIGPKGIFESLVKDNLLELEVIPTLPSKKQHEKGNDTGNLLAIATKLWTKGYELNWQKIIGNYGFDRLLPNYQFEKDICWEQQTMKWNAEIYEVKLYQPCWVPHKFTFRRQLPKGVLLFMPNVASESISKLLTVLRNLFIPVECVFNDTSLVECMNVMNGNIYINTNKQESYQQLANFLCDTSFYYDSIIHAWNFPSNDELELNACDESRVNDQSCLLTSFYSVYWILKNVVQNATDLRLLVTVDCKAEPEIFTMLGPVRELAMTRPLTQAACILCTPEIDLFEALHLFTSYQADFSFIRNPANGYYEYFSYQSFRSDKKYFGKNRNCSVEQSDNCLVQDDDIIVLFGGFGSIGQSFINVLCRSFNSLTIYVASLNATHHFQKIQDKIKQWQVPEKHKTSGKVNLTNANFQSERHKIFAYDIDIRKEDEMRYFLTQIMLRHGRINVVIHSVAGNSDSTKFEKTFDEIQFVLEPKIRGVRNIINILHQNNINIRWLILNSSMNALFGFPGNSDYAASNAFLDAFCGQNYQNISNITSIQWSGWKDSTMFSSLLNNRNRSRNPIADLIVKYSLTQEQAESIIQKCLYERGGLIAVSIVNPNQIVQEIHKLNFENNNKFATMPKRQEKESNDLRSLVGKIWMKYLGVEQVTLDDDFFQLGGHSLNGMQIIWEINQLMKTDCKLDDIFRNSQFKSFLVFLDKLEIKNEADKSFRNLENYTITDNSGKLKCIPLSYPQENMYILRQLQHPTLYNICFLIKFQGLVCTKSVRKSLLFLIAKQTSLRTTFPTSNDQCYQEIQSLTESYYHISWPYISEQACCKLIDDEKNHKMDLNNIPLRILSMINAKANIEKAEYMIMISQHHIITDGWSMTIFATDLAQFYRYCLKNEYIPETFKKLSKNVTHFSTWQRSKEFTQTVQKDLQRLCTKLHGLQATRIVVQKVQESATMAEKEINQRTFPISAKLWTQISQKAKQCQQTTHTIMLAAFLCLIRKFSDDYTNNTVVIGCPVSGRTATREMKSVIGYFLNNIILVVKDLKINAPSSVLLQQISEAFQDARSFEHVPFHLLVAKIITYEQRNIHQHPIFEIFFNYRHNLEFPRIEISNVRSTITQLTTNNAFNFACTIDETDDETLVTFDYNARYYSSQLINEMSAVYLKFLTSISRKCDSKTSNWFTDLEYRSYLDVSSRTLINIIEQQSKLTNKLIAFNQTFITYGELYRMIYIFSYQIEQFYLQNNGESIRPDTVIPICADSDSIIVSLLAVQLTGAAYAPIDPANCYTKILQLVQYIGASIIIVQEDNLSLDIPTIQLTKLQSLTKISDKFKLDYFLQKSFGKQRLQSFDAAYIIFTSGSTGKPKAVCVTHRNLLNFVHSSTAQTKFRPKFRIYHSVNVTFDVSCLNIFTTFANGSCLVSSGNILNAVSEIVHEGIQFAFLPSALFNMFDDNEIHQLERLEKLYVGGESPNSQQLQRCLQIGISIRQIYGPTETTIWSLSNSCSVQEYDCGRVIGTAMENETVYLVDAEKSRTCRGAKGELVICGEGVSRGYLNQEADSFMRIKFHHTREDQILNRNMFCYYTGDIAMQLGNKYHFLGRKDGQLKVRGYRVEPREIEIAAAKWNLSVRNSIVLKNDRLESLFLFVEDETGSICSENLREHLKQELLHFMVPEKIIVLRKMPLNRNGKLSISCLKKIMEENEFSANKRTTAWIQTDEVLSKRVKEIWCQVLGVIQHEASSNFFKLGGHSLLLVLLRNKLRDEFKFNLSFEQFYCQPTLEALIHTVKTEMNSSNRIVDRKQMLNFQIYDDHTNLIDPCLDCKPKLESQNSLLYSTSKLELKFVNLRETTASNGNLYLIHAIAGAVYSYFGLISTIPQGLNIYAIEYEFHYPSNSLMELASFYSKQIAKHSTEMDNGIYLMGHSLGGILAREIAQLLCDDSKKEVSFVIMLDSWSIGTGTLDVNTVKCYLQERLAECPGKEEYIKKSEMLTKLLQKHQFSISSIKIYLLKAKKHENSPLRSTLRELNGEKQTGWLISNGWQKYSTKKVDIFLVDGDHDSMLQPQNIIFLNRIFAYIYSENGIVKTYNNFPSPS</sequence>
<dbReference type="InterPro" id="IPR032821">
    <property type="entry name" value="PKS_assoc"/>
</dbReference>
<keyword evidence="10" id="KW-0472">Membrane</keyword>
<feature type="region of interest" description="N-terminal hotdog fold" evidence="8">
    <location>
        <begin position="329"/>
        <end position="454"/>
    </location>
</feature>
<keyword evidence="10" id="KW-0812">Transmembrane</keyword>
<dbReference type="SMART" id="SM00823">
    <property type="entry name" value="PKS_PP"/>
    <property type="match status" value="4"/>
</dbReference>
<feature type="domain" description="PKS/mFAS DH" evidence="13">
    <location>
        <begin position="329"/>
        <end position="607"/>
    </location>
</feature>
<dbReference type="Pfam" id="PF22621">
    <property type="entry name" value="CurL-like_PKS_C"/>
    <property type="match status" value="1"/>
</dbReference>
<dbReference type="InterPro" id="IPR014043">
    <property type="entry name" value="Acyl_transferase_dom"/>
</dbReference>
<dbReference type="CDD" id="cd00833">
    <property type="entry name" value="PKS"/>
    <property type="match status" value="3"/>
</dbReference>
<feature type="domain" description="Carrier" evidence="11">
    <location>
        <begin position="4259"/>
        <end position="4334"/>
    </location>
</feature>
<feature type="domain" description="PKS/mFAS DH" evidence="13">
    <location>
        <begin position="2702"/>
        <end position="2991"/>
    </location>
</feature>
<dbReference type="InterPro" id="IPR049551">
    <property type="entry name" value="PKS_DH_C"/>
</dbReference>
<keyword evidence="14" id="KW-1185">Reference proteome</keyword>
<evidence type="ECO:0000259" key="13">
    <source>
        <dbReference type="PROSITE" id="PS52019"/>
    </source>
</evidence>
<evidence type="ECO:0000256" key="4">
    <source>
        <dbReference type="ARBA" id="ARBA00022450"/>
    </source>
</evidence>
<dbReference type="SMART" id="SM00822">
    <property type="entry name" value="PKS_KR"/>
    <property type="match status" value="1"/>
</dbReference>
<dbReference type="InterPro" id="IPR042104">
    <property type="entry name" value="PKS_dehydratase_sf"/>
</dbReference>
<keyword evidence="6" id="KW-0808">Transferase</keyword>
<dbReference type="Pfam" id="PF16197">
    <property type="entry name" value="KAsynt_C_assoc"/>
    <property type="match status" value="1"/>
</dbReference>
<dbReference type="SMART" id="SM00827">
    <property type="entry name" value="PKS_AT"/>
    <property type="match status" value="2"/>
</dbReference>
<dbReference type="Proteomes" id="UP000887581">
    <property type="component" value="Unplaced"/>
</dbReference>
<dbReference type="Pfam" id="PF14765">
    <property type="entry name" value="PS-DH"/>
    <property type="match status" value="1"/>
</dbReference>
<dbReference type="InterPro" id="IPR001242">
    <property type="entry name" value="Condensation_dom"/>
</dbReference>
<dbReference type="SUPFAM" id="SSF53474">
    <property type="entry name" value="alpha/beta-Hydrolases"/>
    <property type="match status" value="1"/>
</dbReference>
<feature type="active site" description="Proton acceptor; for dehydratase activity" evidence="8">
    <location>
        <position position="2736"/>
    </location>
</feature>
<feature type="domain" description="Carrier" evidence="11">
    <location>
        <begin position="5743"/>
        <end position="5818"/>
    </location>
</feature>
<dbReference type="PROSITE" id="PS52004">
    <property type="entry name" value="KS3_2"/>
    <property type="match status" value="3"/>
</dbReference>
<dbReference type="GO" id="GO:0005886">
    <property type="term" value="C:plasma membrane"/>
    <property type="evidence" value="ECO:0007669"/>
    <property type="project" value="TreeGrafter"/>
</dbReference>
<feature type="active site" description="Proton acceptor; for dehydratase activity" evidence="8">
    <location>
        <position position="362"/>
    </location>
</feature>
<keyword evidence="5" id="KW-0597">Phosphoprotein</keyword>
<dbReference type="SUPFAM" id="SSF52777">
    <property type="entry name" value="CoA-dependent acyltransferases"/>
    <property type="match status" value="2"/>
</dbReference>
<feature type="transmembrane region" description="Helical" evidence="10">
    <location>
        <begin position="1206"/>
        <end position="1230"/>
    </location>
</feature>
<dbReference type="PROSITE" id="PS52019">
    <property type="entry name" value="PKS_MFAS_DH"/>
    <property type="match status" value="2"/>
</dbReference>
<dbReference type="EC" id="3.1.2.14" evidence="1"/>
<dbReference type="Pfam" id="PF00109">
    <property type="entry name" value="ketoacyl-synt"/>
    <property type="match status" value="3"/>
</dbReference>
<dbReference type="InterPro" id="IPR016039">
    <property type="entry name" value="Thiolase-like"/>
</dbReference>
<dbReference type="Pfam" id="PF02801">
    <property type="entry name" value="Ketoacyl-synt_C"/>
    <property type="match status" value="3"/>
</dbReference>
<dbReference type="InterPro" id="IPR020806">
    <property type="entry name" value="PKS_PP-bd"/>
</dbReference>
<dbReference type="Gene3D" id="3.40.47.10">
    <property type="match status" value="3"/>
</dbReference>
<dbReference type="EC" id="2.3.1.85" evidence="2"/>
<feature type="compositionally biased region" description="Polar residues" evidence="9">
    <location>
        <begin position="1726"/>
        <end position="1742"/>
    </location>
</feature>
<feature type="active site" description="Proton donor; for dehydratase activity" evidence="8">
    <location>
        <position position="515"/>
    </location>
</feature>
<evidence type="ECO:0000313" key="15">
    <source>
        <dbReference type="WBParaSite" id="sdigi.contig670.g9439.t1"/>
    </source>
</evidence>
<feature type="active site" description="Proton donor; for dehydratase activity" evidence="8">
    <location>
        <position position="2907"/>
    </location>
</feature>
<feature type="domain" description="Ketosynthase family 3 (KS3)" evidence="12">
    <location>
        <begin position="661"/>
        <end position="1063"/>
    </location>
</feature>
<dbReference type="InterPro" id="IPR042099">
    <property type="entry name" value="ANL_N_sf"/>
</dbReference>
<evidence type="ECO:0000256" key="2">
    <source>
        <dbReference type="ARBA" id="ARBA00012873"/>
    </source>
</evidence>
<dbReference type="SUPFAM" id="SSF56801">
    <property type="entry name" value="Acetyl-CoA synthetase-like"/>
    <property type="match status" value="1"/>
</dbReference>
<dbReference type="Gene3D" id="3.30.559.10">
    <property type="entry name" value="Chloramphenicol acetyltransferase-like domain"/>
    <property type="match status" value="1"/>
</dbReference>
<dbReference type="GO" id="GO:0004312">
    <property type="term" value="F:fatty acid synthase activity"/>
    <property type="evidence" value="ECO:0007669"/>
    <property type="project" value="UniProtKB-EC"/>
</dbReference>
<dbReference type="Pfam" id="PF00501">
    <property type="entry name" value="AMP-binding"/>
    <property type="match status" value="1"/>
</dbReference>
<accession>A0A915Q055</accession>
<dbReference type="InterPro" id="IPR020841">
    <property type="entry name" value="PKS_Beta-ketoAc_synthase_dom"/>
</dbReference>
<feature type="region of interest" description="C-terminal hotdog fold" evidence="8">
    <location>
        <begin position="464"/>
        <end position="607"/>
    </location>
</feature>
<dbReference type="InterPro" id="IPR006162">
    <property type="entry name" value="Ppantetheine_attach_site"/>
</dbReference>
<name>A0A915Q055_9BILA</name>
<dbReference type="Gene3D" id="3.40.50.1820">
    <property type="entry name" value="alpha/beta hydrolase"/>
    <property type="match status" value="1"/>
</dbReference>
<dbReference type="Pfam" id="PF00698">
    <property type="entry name" value="Acyl_transf_1"/>
    <property type="match status" value="2"/>
</dbReference>
<feature type="domain" description="Carrier" evidence="11">
    <location>
        <begin position="6816"/>
        <end position="6891"/>
    </location>
</feature>
<dbReference type="SMART" id="SM00825">
    <property type="entry name" value="PKS_KS"/>
    <property type="match status" value="3"/>
</dbReference>
<dbReference type="Gene3D" id="3.10.129.110">
    <property type="entry name" value="Polyketide synthase dehydratase"/>
    <property type="match status" value="2"/>
</dbReference>
<evidence type="ECO:0000256" key="10">
    <source>
        <dbReference type="SAM" id="Phobius"/>
    </source>
</evidence>
<evidence type="ECO:0000313" key="14">
    <source>
        <dbReference type="Proteomes" id="UP000887581"/>
    </source>
</evidence>
<evidence type="ECO:0000256" key="7">
    <source>
        <dbReference type="ARBA" id="ARBA00044883"/>
    </source>
</evidence>
<dbReference type="PANTHER" id="PTHR43775:SF51">
    <property type="entry name" value="INACTIVE PHENOLPHTHIOCEROL SYNTHESIS POLYKETIDE SYNTHASE TYPE I PKS1-RELATED"/>
    <property type="match status" value="1"/>
</dbReference>
<dbReference type="PROSITE" id="PS50075">
    <property type="entry name" value="CARRIER"/>
    <property type="match status" value="4"/>
</dbReference>
<proteinExistence type="predicted"/>
<feature type="region of interest" description="N-terminal hotdog fold" evidence="8">
    <location>
        <begin position="2702"/>
        <end position="2831"/>
    </location>
</feature>
<dbReference type="InterPro" id="IPR001031">
    <property type="entry name" value="Thioesterase"/>
</dbReference>
<dbReference type="Pfam" id="PF08659">
    <property type="entry name" value="KR"/>
    <property type="match status" value="3"/>
</dbReference>
<dbReference type="GO" id="GO:0006633">
    <property type="term" value="P:fatty acid biosynthetic process"/>
    <property type="evidence" value="ECO:0007669"/>
    <property type="project" value="InterPro"/>
</dbReference>
<dbReference type="Pfam" id="PF00668">
    <property type="entry name" value="Condensation"/>
    <property type="match status" value="1"/>
</dbReference>
<evidence type="ECO:0000256" key="6">
    <source>
        <dbReference type="ARBA" id="ARBA00022679"/>
    </source>
</evidence>
<dbReference type="InterPro" id="IPR023213">
    <property type="entry name" value="CAT-like_dom_sf"/>
</dbReference>
<dbReference type="InterPro" id="IPR045851">
    <property type="entry name" value="AMP-bd_C_sf"/>
</dbReference>
<dbReference type="InterPro" id="IPR036291">
    <property type="entry name" value="NAD(P)-bd_dom_sf"/>
</dbReference>
<dbReference type="SUPFAM" id="SSF52151">
    <property type="entry name" value="FabD/lysophospholipase-like"/>
    <property type="match status" value="2"/>
</dbReference>
<dbReference type="InterPro" id="IPR009081">
    <property type="entry name" value="PP-bd_ACP"/>
</dbReference>
<dbReference type="InterPro" id="IPR029058">
    <property type="entry name" value="AB_hydrolase_fold"/>
</dbReference>
<dbReference type="InterPro" id="IPR057326">
    <property type="entry name" value="KR_dom"/>
</dbReference>
<dbReference type="InterPro" id="IPR013968">
    <property type="entry name" value="PKS_KR"/>
</dbReference>
<feature type="region of interest" description="C-terminal hotdog fold" evidence="8">
    <location>
        <begin position="2856"/>
        <end position="2991"/>
    </location>
</feature>
<dbReference type="PROSITE" id="PS00012">
    <property type="entry name" value="PHOSPHOPANTETHEINE"/>
    <property type="match status" value="3"/>
</dbReference>
<dbReference type="SUPFAM" id="SSF53901">
    <property type="entry name" value="Thiolase-like"/>
    <property type="match status" value="3"/>
</dbReference>
<dbReference type="Gene3D" id="3.30.70.3290">
    <property type="match status" value="2"/>
</dbReference>
<evidence type="ECO:0000256" key="3">
    <source>
        <dbReference type="ARBA" id="ARBA00018769"/>
    </source>
</evidence>
<dbReference type="Gene3D" id="3.40.50.720">
    <property type="entry name" value="NAD(P)-binding Rossmann-like Domain"/>
    <property type="match status" value="3"/>
</dbReference>
<comment type="catalytic activity">
    <reaction evidence="7">
        <text>acetyl-CoA + n malonyl-CoA + 2n NADPH + 2n H(+) = a long-chain fatty acid + (n+1) CoA + n CO2 + 2n NADP(+).</text>
        <dbReference type="EC" id="2.3.1.85"/>
    </reaction>
</comment>
<dbReference type="InterPro" id="IPR001227">
    <property type="entry name" value="Ac_transferase_dom_sf"/>
</dbReference>
<dbReference type="Pfam" id="PF00975">
    <property type="entry name" value="Thioesterase"/>
    <property type="match status" value="1"/>
</dbReference>
<dbReference type="CDD" id="cd05274">
    <property type="entry name" value="KR_FAS_SDR_x"/>
    <property type="match status" value="1"/>
</dbReference>
<evidence type="ECO:0000256" key="8">
    <source>
        <dbReference type="PROSITE-ProRule" id="PRU01363"/>
    </source>
</evidence>
<dbReference type="Gene3D" id="3.30.559.30">
    <property type="entry name" value="Nonribosomal peptide synthetase, condensation domain"/>
    <property type="match status" value="1"/>
</dbReference>
<dbReference type="Gene3D" id="3.30.300.30">
    <property type="match status" value="1"/>
</dbReference>
<protein>
    <recommendedName>
        <fullName evidence="3">Fatty acid synthase</fullName>
        <ecNumber evidence="2">2.3.1.85</ecNumber>
        <ecNumber evidence="1">3.1.2.14</ecNumber>
    </recommendedName>
</protein>
<feature type="region of interest" description="Disordered" evidence="9">
    <location>
        <begin position="1717"/>
        <end position="1750"/>
    </location>
</feature>